<feature type="compositionally biased region" description="Basic residues" evidence="1">
    <location>
        <begin position="145"/>
        <end position="162"/>
    </location>
</feature>
<name>A0A0L8G8A5_OCTBM</name>
<sequence length="255" mass="29015">MSTLEELKVRLMELPQLDSVTNYNYLRLKVMEDNEMKTILKGHNNTIQNLKLPDTCQIGVQVLAKSENLRPEEILLTIKQRLCDSREYKDPVEMVWDTGQGNSVDHLKRTIANFLLIPEKDVLLAKYFPSKCEWTVLKDSNTQHNNKKGTSRSRRKNQHRATRTQCNPYCIKDGDLIAVKNISKETGELVDFSTAKDDENKAEMELQNGHSKDESSNKKNCGVASASNQDNKSIVTKSRKACPEVGLTIKVDKFT</sequence>
<reference evidence="2" key="1">
    <citation type="submission" date="2015-07" db="EMBL/GenBank/DDBJ databases">
        <title>MeaNS - Measles Nucleotide Surveillance Program.</title>
        <authorList>
            <person name="Tran T."/>
            <person name="Druce J."/>
        </authorList>
    </citation>
    <scope>NUCLEOTIDE SEQUENCE</scope>
    <source>
        <strain evidence="2">UCB-OBI-ISO-001</strain>
        <tissue evidence="2">Gonad</tissue>
    </source>
</reference>
<feature type="compositionally biased region" description="Basic and acidic residues" evidence="1">
    <location>
        <begin position="204"/>
        <end position="217"/>
    </location>
</feature>
<accession>A0A0L8G8A5</accession>
<organism evidence="2">
    <name type="scientific">Octopus bimaculoides</name>
    <name type="common">California two-spotted octopus</name>
    <dbReference type="NCBI Taxonomy" id="37653"/>
    <lineage>
        <taxon>Eukaryota</taxon>
        <taxon>Metazoa</taxon>
        <taxon>Spiralia</taxon>
        <taxon>Lophotrochozoa</taxon>
        <taxon>Mollusca</taxon>
        <taxon>Cephalopoda</taxon>
        <taxon>Coleoidea</taxon>
        <taxon>Octopodiformes</taxon>
        <taxon>Octopoda</taxon>
        <taxon>Incirrata</taxon>
        <taxon>Octopodidae</taxon>
        <taxon>Octopus</taxon>
    </lineage>
</organism>
<dbReference type="AlphaFoldDB" id="A0A0L8G8A5"/>
<feature type="region of interest" description="Disordered" evidence="1">
    <location>
        <begin position="204"/>
        <end position="238"/>
    </location>
</feature>
<feature type="region of interest" description="Disordered" evidence="1">
    <location>
        <begin position="139"/>
        <end position="164"/>
    </location>
</feature>
<evidence type="ECO:0000313" key="2">
    <source>
        <dbReference type="EMBL" id="KOF73232.1"/>
    </source>
</evidence>
<dbReference type="EMBL" id="KQ423231">
    <property type="protein sequence ID" value="KOF73232.1"/>
    <property type="molecule type" value="Genomic_DNA"/>
</dbReference>
<evidence type="ECO:0000256" key="1">
    <source>
        <dbReference type="SAM" id="MobiDB-lite"/>
    </source>
</evidence>
<gene>
    <name evidence="2" type="ORF">OCBIM_22038188mg</name>
</gene>
<dbReference type="STRING" id="37653.A0A0L8G8A5"/>
<dbReference type="OrthoDB" id="289038at2759"/>
<protein>
    <submittedName>
        <fullName evidence="2">Uncharacterized protein</fullName>
    </submittedName>
</protein>
<feature type="compositionally biased region" description="Polar residues" evidence="1">
    <location>
        <begin position="225"/>
        <end position="236"/>
    </location>
</feature>
<proteinExistence type="predicted"/>